<dbReference type="PANTHER" id="PTHR40053">
    <property type="entry name" value="SPORULATION-CONTROL PROTEIN SPO0M"/>
    <property type="match status" value="1"/>
</dbReference>
<dbReference type="AlphaFoldDB" id="A0A017HLR8"/>
<evidence type="ECO:0000313" key="1">
    <source>
        <dbReference type="EMBL" id="EYD74724.1"/>
    </source>
</evidence>
<proteinExistence type="predicted"/>
<dbReference type="Proteomes" id="UP000019666">
    <property type="component" value="Unassembled WGS sequence"/>
</dbReference>
<accession>A0A017HLR8</accession>
<dbReference type="PANTHER" id="PTHR40053:SF1">
    <property type="entry name" value="SPORULATION-CONTROL PROTEIN SPO0M"/>
    <property type="match status" value="1"/>
</dbReference>
<reference evidence="1" key="1">
    <citation type="submission" date="2013-02" db="EMBL/GenBank/DDBJ databases">
        <authorList>
            <person name="Fiebig A."/>
            <person name="Goeker M."/>
            <person name="Klenk H.-P.P."/>
        </authorList>
    </citation>
    <scope>NUCLEOTIDE SEQUENCE [LARGE SCALE GENOMIC DNA]</scope>
    <source>
        <strain evidence="1">DSM 19309</strain>
    </source>
</reference>
<protein>
    <submittedName>
        <fullName evidence="1">Sporulation control protein</fullName>
    </submittedName>
</protein>
<dbReference type="InterPro" id="IPR009776">
    <property type="entry name" value="Spore_0_M"/>
</dbReference>
<sequence length="234" mass="25333">MGGASVETVLDSPEAVVGGRIAGEVRVTGGDTAQDIRGVVLEIVTLCRVETRGDDKVYAEISLGEARLDPGTIGPRATKTLPFQIVLPASTPLTVGSTSTVLRTRLDVAGAVDPKDADPVRVLPNRAMAAVLQGMERAGFRLVETEVEYNPRRANPFVQEFDFRPRSSRDWGIEEVEISFSPVQGGVEVALTVDNRGGFFALGRERTARFRVSEAQADRINLATELRRAIDSLR</sequence>
<organism evidence="1 2">
    <name type="scientific">Rubellimicrobium mesophilum DSM 19309</name>
    <dbReference type="NCBI Taxonomy" id="442562"/>
    <lineage>
        <taxon>Bacteria</taxon>
        <taxon>Pseudomonadati</taxon>
        <taxon>Pseudomonadota</taxon>
        <taxon>Alphaproteobacteria</taxon>
        <taxon>Rhodobacterales</taxon>
        <taxon>Roseobacteraceae</taxon>
        <taxon>Rubellimicrobium</taxon>
    </lineage>
</organism>
<dbReference type="HOGENOM" id="CLU_057336_1_2_5"/>
<keyword evidence="2" id="KW-1185">Reference proteome</keyword>
<comment type="caution">
    <text evidence="1">The sequence shown here is derived from an EMBL/GenBank/DDBJ whole genome shotgun (WGS) entry which is preliminary data.</text>
</comment>
<dbReference type="Pfam" id="PF07070">
    <property type="entry name" value="Spo0M"/>
    <property type="match status" value="1"/>
</dbReference>
<gene>
    <name evidence="1" type="ORF">Rumeso_03677</name>
</gene>
<dbReference type="EMBL" id="AOSK01000108">
    <property type="protein sequence ID" value="EYD74724.1"/>
    <property type="molecule type" value="Genomic_DNA"/>
</dbReference>
<evidence type="ECO:0000313" key="2">
    <source>
        <dbReference type="Proteomes" id="UP000019666"/>
    </source>
</evidence>
<name>A0A017HLR8_9RHOB</name>